<name>A0A1Z1WQL2_9ACTN</name>
<keyword evidence="2" id="KW-1185">Reference proteome</keyword>
<dbReference type="Proteomes" id="UP000195880">
    <property type="component" value="Chromosome"/>
</dbReference>
<proteinExistence type="predicted"/>
<accession>A0A1Z1WQL2</accession>
<organism evidence="1 2">
    <name type="scientific">Streptomyces alboflavus</name>
    <dbReference type="NCBI Taxonomy" id="67267"/>
    <lineage>
        <taxon>Bacteria</taxon>
        <taxon>Bacillati</taxon>
        <taxon>Actinomycetota</taxon>
        <taxon>Actinomycetes</taxon>
        <taxon>Kitasatosporales</taxon>
        <taxon>Streptomycetaceae</taxon>
        <taxon>Streptomyces</taxon>
    </lineage>
</organism>
<dbReference type="EMBL" id="CP021748">
    <property type="protein sequence ID" value="ARX88728.1"/>
    <property type="molecule type" value="Genomic_DNA"/>
</dbReference>
<dbReference type="KEGG" id="salf:SMD44_08215"/>
<gene>
    <name evidence="1" type="ORF">SMD44_08215</name>
</gene>
<protein>
    <submittedName>
        <fullName evidence="1">Peptide-N4-asparagine amidase A</fullName>
    </submittedName>
</protein>
<evidence type="ECO:0000313" key="1">
    <source>
        <dbReference type="EMBL" id="ARX88728.1"/>
    </source>
</evidence>
<sequence>MIEAWLSGTGAVHVAASYTSKSGSRPSRMHCIRRKIMM</sequence>
<reference evidence="1 2" key="1">
    <citation type="submission" date="2017-05" db="EMBL/GenBank/DDBJ databases">
        <title>Streptomyces alboflavus Genome sequencing and assembly.</title>
        <authorList>
            <person name="Wang Y."/>
            <person name="Du B."/>
            <person name="Ding Y."/>
            <person name="Liu H."/>
            <person name="Hou Q."/>
            <person name="Liu K."/>
            <person name="Wang C."/>
            <person name="Yao L."/>
        </authorList>
    </citation>
    <scope>NUCLEOTIDE SEQUENCE [LARGE SCALE GENOMIC DNA]</scope>
    <source>
        <strain evidence="1 2">MDJK44</strain>
    </source>
</reference>
<evidence type="ECO:0000313" key="2">
    <source>
        <dbReference type="Proteomes" id="UP000195880"/>
    </source>
</evidence>
<dbReference type="AlphaFoldDB" id="A0A1Z1WQL2"/>